<proteinExistence type="inferred from homology"/>
<comment type="similarity">
    <text evidence="1">Belongs to the CPA3 antiporters (TC 2.A.63) subunit G family.</text>
</comment>
<dbReference type="RefSeq" id="WP_077118363.1">
    <property type="nucleotide sequence ID" value="NZ_MUKP01000001.1"/>
</dbReference>
<feature type="transmembrane region" description="Helical" evidence="3">
    <location>
        <begin position="6"/>
        <end position="28"/>
    </location>
</feature>
<dbReference type="GO" id="GO:0015385">
    <property type="term" value="F:sodium:proton antiporter activity"/>
    <property type="evidence" value="ECO:0007669"/>
    <property type="project" value="TreeGrafter"/>
</dbReference>
<dbReference type="Proteomes" id="UP000188836">
    <property type="component" value="Unassembled WGS sequence"/>
</dbReference>
<keyword evidence="3" id="KW-0812">Transmembrane</keyword>
<evidence type="ECO:0000256" key="3">
    <source>
        <dbReference type="SAM" id="Phobius"/>
    </source>
</evidence>
<accession>A0A1W0BP09</accession>
<dbReference type="NCBIfam" id="NF009314">
    <property type="entry name" value="PRK12674.1-2"/>
    <property type="match status" value="1"/>
</dbReference>
<dbReference type="OrthoDB" id="3214257at2"/>
<feature type="transmembrane region" description="Helical" evidence="3">
    <location>
        <begin position="66"/>
        <end position="87"/>
    </location>
</feature>
<reference evidence="4 5" key="1">
    <citation type="journal article" date="2016" name="Antonie Van Leeuwenhoek">
        <title>Nocardia donostiensis sp. nov., isolated from human respiratory specimens.</title>
        <authorList>
            <person name="Ercibengoa M."/>
            <person name="Bell M."/>
            <person name="Marimon J.M."/>
            <person name="Humrighouse B."/>
            <person name="Klenk H.P."/>
            <person name="Potter G."/>
            <person name="Perez-Trallero E."/>
        </authorList>
    </citation>
    <scope>NUCLEOTIDE SEQUENCE [LARGE SCALE GENOMIC DNA]</scope>
    <source>
        <strain evidence="4 5">X1655</strain>
    </source>
</reference>
<name>A0A1W0BP09_9NOCA</name>
<evidence type="ECO:0000256" key="2">
    <source>
        <dbReference type="SAM" id="MobiDB-lite"/>
    </source>
</evidence>
<feature type="region of interest" description="Disordered" evidence="2">
    <location>
        <begin position="103"/>
        <end position="123"/>
    </location>
</feature>
<keyword evidence="3" id="KW-0472">Membrane</keyword>
<dbReference type="Pfam" id="PF03334">
    <property type="entry name" value="PhaG_MnhG_YufB"/>
    <property type="match status" value="1"/>
</dbReference>
<dbReference type="PANTHER" id="PTHR34703:SF1">
    <property type="entry name" value="ANTIPORTER SUBUNIT MNHG2-RELATED"/>
    <property type="match status" value="1"/>
</dbReference>
<gene>
    <name evidence="4" type="ORF">B0T46_17035</name>
</gene>
<dbReference type="InterPro" id="IPR005133">
    <property type="entry name" value="PhaG_MnhG_YufB"/>
</dbReference>
<protein>
    <submittedName>
        <fullName evidence="4">Na+/H+ antiporter subunit G</fullName>
    </submittedName>
</protein>
<dbReference type="EMBL" id="MUMY01000014">
    <property type="protein sequence ID" value="ONM47599.1"/>
    <property type="molecule type" value="Genomic_DNA"/>
</dbReference>
<sequence>MTTVANWISGTLILLGAAMAFTAAIGIARFPDTLFRMHPATKPQVIGLTLVLTGTIIRVYDSPDAWMLLLVGLFTLITAPVIAHLLGRTAYREQRHRDGLLAVNELGDELEPQQPRPASGPES</sequence>
<comment type="caution">
    <text evidence="4">The sequence shown here is derived from an EMBL/GenBank/DDBJ whole genome shotgun (WGS) entry which is preliminary data.</text>
</comment>
<evidence type="ECO:0000313" key="5">
    <source>
        <dbReference type="Proteomes" id="UP000188836"/>
    </source>
</evidence>
<dbReference type="NCBIfam" id="TIGR01300">
    <property type="entry name" value="CPA3_mnhG_phaG"/>
    <property type="match status" value="1"/>
</dbReference>
<dbReference type="STRING" id="1538463.B0T36_10265"/>
<dbReference type="AlphaFoldDB" id="A0A1W0BP09"/>
<evidence type="ECO:0000256" key="1">
    <source>
        <dbReference type="ARBA" id="ARBA00008404"/>
    </source>
</evidence>
<keyword evidence="3" id="KW-1133">Transmembrane helix</keyword>
<keyword evidence="5" id="KW-1185">Reference proteome</keyword>
<dbReference type="PANTHER" id="PTHR34703">
    <property type="entry name" value="ANTIPORTER SUBUNIT MNHG2-RELATED"/>
    <property type="match status" value="1"/>
</dbReference>
<evidence type="ECO:0000313" key="4">
    <source>
        <dbReference type="EMBL" id="ONM47599.1"/>
    </source>
</evidence>
<organism evidence="4 5">
    <name type="scientific">Nocardia donostiensis</name>
    <dbReference type="NCBI Taxonomy" id="1538463"/>
    <lineage>
        <taxon>Bacteria</taxon>
        <taxon>Bacillati</taxon>
        <taxon>Actinomycetota</taxon>
        <taxon>Actinomycetes</taxon>
        <taxon>Mycobacteriales</taxon>
        <taxon>Nocardiaceae</taxon>
        <taxon>Nocardia</taxon>
    </lineage>
</organism>